<evidence type="ECO:0000313" key="2">
    <source>
        <dbReference type="EMBL" id="KIY48949.1"/>
    </source>
</evidence>
<feature type="region of interest" description="Disordered" evidence="1">
    <location>
        <begin position="1"/>
        <end position="34"/>
    </location>
</feature>
<reference evidence="2 3" key="1">
    <citation type="journal article" date="2015" name="Fungal Genet. Biol.">
        <title>Evolution of novel wood decay mechanisms in Agaricales revealed by the genome sequences of Fistulina hepatica and Cylindrobasidium torrendii.</title>
        <authorList>
            <person name="Floudas D."/>
            <person name="Held B.W."/>
            <person name="Riley R."/>
            <person name="Nagy L.G."/>
            <person name="Koehler G."/>
            <person name="Ransdell A.S."/>
            <person name="Younus H."/>
            <person name="Chow J."/>
            <person name="Chiniquy J."/>
            <person name="Lipzen A."/>
            <person name="Tritt A."/>
            <person name="Sun H."/>
            <person name="Haridas S."/>
            <person name="LaButti K."/>
            <person name="Ohm R.A."/>
            <person name="Kues U."/>
            <person name="Blanchette R.A."/>
            <person name="Grigoriev I.V."/>
            <person name="Minto R.E."/>
            <person name="Hibbett D.S."/>
        </authorList>
    </citation>
    <scope>NUCLEOTIDE SEQUENCE [LARGE SCALE GENOMIC DNA]</scope>
    <source>
        <strain evidence="2 3">ATCC 64428</strain>
    </source>
</reference>
<sequence>MSDISGTQPGTQTELDPTGTGTGTEREAPMQHEPEQAHIPADFVEKYINPPADLDYNGTPIAYRLACNVKIQAHNAEQLSLSMHHMTDPVAFPQPGKPQEAYYGYSPVELFSFANDDRYQKYHENLMGEAGLPQHLLAAISTYRMGNPAGQPNATQSTSSAPVSSAPNSTEPSAKEKDKAPATWKNSGGPVKLSRLILGSRPVLTYPNEYLFAAKHLIPIPLVALRTKVIKDFINKHSQIPMKKRNAPAPTDNGKPNTMYFIDNDVLHKKLGEDNTSNVPFTAWCDAMHNFLQIIKFLCDADDSTWYDNWYQHVEFFKNADNAAENYEIWFPLERDFAEQIREHQGFDADAYTSRLLNAVDNAARLDDSVARIQKLEEQLVASAKPPQAILSGFLSRQLPSG</sequence>
<dbReference type="EMBL" id="KN881785">
    <property type="protein sequence ID" value="KIY48949.1"/>
    <property type="molecule type" value="Genomic_DNA"/>
</dbReference>
<name>A0A0D7AEX3_9AGAR</name>
<dbReference type="AlphaFoldDB" id="A0A0D7AEX3"/>
<feature type="region of interest" description="Disordered" evidence="1">
    <location>
        <begin position="147"/>
        <end position="186"/>
    </location>
</feature>
<accession>A0A0D7AEX3</accession>
<evidence type="ECO:0000313" key="3">
    <source>
        <dbReference type="Proteomes" id="UP000054144"/>
    </source>
</evidence>
<feature type="compositionally biased region" description="Basic and acidic residues" evidence="1">
    <location>
        <begin position="24"/>
        <end position="34"/>
    </location>
</feature>
<dbReference type="Proteomes" id="UP000054144">
    <property type="component" value="Unassembled WGS sequence"/>
</dbReference>
<protein>
    <submittedName>
        <fullName evidence="2">Uncharacterized protein</fullName>
    </submittedName>
</protein>
<organism evidence="2 3">
    <name type="scientific">Fistulina hepatica ATCC 64428</name>
    <dbReference type="NCBI Taxonomy" id="1128425"/>
    <lineage>
        <taxon>Eukaryota</taxon>
        <taxon>Fungi</taxon>
        <taxon>Dikarya</taxon>
        <taxon>Basidiomycota</taxon>
        <taxon>Agaricomycotina</taxon>
        <taxon>Agaricomycetes</taxon>
        <taxon>Agaricomycetidae</taxon>
        <taxon>Agaricales</taxon>
        <taxon>Fistulinaceae</taxon>
        <taxon>Fistulina</taxon>
    </lineage>
</organism>
<evidence type="ECO:0000256" key="1">
    <source>
        <dbReference type="SAM" id="MobiDB-lite"/>
    </source>
</evidence>
<gene>
    <name evidence="2" type="ORF">FISHEDRAFT_58599</name>
</gene>
<feature type="compositionally biased region" description="Polar residues" evidence="1">
    <location>
        <begin position="1"/>
        <end position="15"/>
    </location>
</feature>
<proteinExistence type="predicted"/>
<keyword evidence="3" id="KW-1185">Reference proteome</keyword>
<feature type="compositionally biased region" description="Polar residues" evidence="1">
    <location>
        <begin position="150"/>
        <end position="172"/>
    </location>
</feature>